<keyword evidence="2" id="KW-1185">Reference proteome</keyword>
<reference evidence="1" key="1">
    <citation type="submission" date="2019-07" db="EMBL/GenBank/DDBJ databases">
        <authorList>
            <person name="Palmer J.M."/>
        </authorList>
    </citation>
    <scope>NUCLEOTIDE SEQUENCE</scope>
    <source>
        <strain evidence="1">PC9</strain>
    </source>
</reference>
<gene>
    <name evidence="1" type="ORF">PC9H_004726</name>
</gene>
<evidence type="ECO:0000313" key="1">
    <source>
        <dbReference type="EMBL" id="KAF7432783.1"/>
    </source>
</evidence>
<dbReference type="OrthoDB" id="3210666at2759"/>
<dbReference type="AlphaFoldDB" id="A0A8H6ZZF5"/>
<protein>
    <submittedName>
        <fullName evidence="1">Uncharacterized protein</fullName>
    </submittedName>
</protein>
<comment type="caution">
    <text evidence="1">The sequence shown here is derived from an EMBL/GenBank/DDBJ whole genome shotgun (WGS) entry which is preliminary data.</text>
</comment>
<dbReference type="Proteomes" id="UP000623687">
    <property type="component" value="Unassembled WGS sequence"/>
</dbReference>
<dbReference type="GeneID" id="59374544"/>
<dbReference type="VEuPathDB" id="FungiDB:PC9H_004726"/>
<evidence type="ECO:0000313" key="2">
    <source>
        <dbReference type="Proteomes" id="UP000623687"/>
    </source>
</evidence>
<organism evidence="1 2">
    <name type="scientific">Pleurotus ostreatus</name>
    <name type="common">Oyster mushroom</name>
    <name type="synonym">White-rot fungus</name>
    <dbReference type="NCBI Taxonomy" id="5322"/>
    <lineage>
        <taxon>Eukaryota</taxon>
        <taxon>Fungi</taxon>
        <taxon>Dikarya</taxon>
        <taxon>Basidiomycota</taxon>
        <taxon>Agaricomycotina</taxon>
        <taxon>Agaricomycetes</taxon>
        <taxon>Agaricomycetidae</taxon>
        <taxon>Agaricales</taxon>
        <taxon>Pleurotineae</taxon>
        <taxon>Pleurotaceae</taxon>
        <taxon>Pleurotus</taxon>
    </lineage>
</organism>
<proteinExistence type="predicted"/>
<name>A0A8H6ZZF5_PLEOS</name>
<accession>A0A8H6ZZF5</accession>
<sequence>MRPYEPELMTLVEDMNPYVEDDACPDYDVAVSRSTSNSRSASLRWQSPFDDPPQPLSVRRLPTRLEQYVYTYNLVAGSTPIQFIISVEPVNGRPEAGDYNFHLSLKINQIERQICEPTKLRLSIDPRTLDFVVFVFPGKSSLPVGSLWSLRVWLRTQSISHRIFADDELFVGKDLDFNSIADASFARLKTANANSQIYQSYVGKAPVTFTVSWKQKSDKTYSYNIEYDAGGVGATVVQDLLLKLDCDPRRITFTIYSVPMTSTPAGASHRIRIWVRSLAPFPTEPGPVGHYTLPFTDSYIYHRVWKSDGFRLGAHLDFLSLSNKMVLGFAASNTPQTVVTVRSVPPPPRDTYSPASMRK</sequence>
<dbReference type="EMBL" id="JACETU010000003">
    <property type="protein sequence ID" value="KAF7432783.1"/>
    <property type="molecule type" value="Genomic_DNA"/>
</dbReference>
<dbReference type="RefSeq" id="XP_036632810.1">
    <property type="nucleotide sequence ID" value="XM_036774308.1"/>
</dbReference>